<dbReference type="AlphaFoldDB" id="A0A2T0M2S4"/>
<dbReference type="InterPro" id="IPR015421">
    <property type="entry name" value="PyrdxlP-dep_Trfase_major"/>
</dbReference>
<proteinExistence type="predicted"/>
<dbReference type="InterPro" id="IPR015422">
    <property type="entry name" value="PyrdxlP-dep_Trfase_small"/>
</dbReference>
<dbReference type="EMBL" id="PVNH01000001">
    <property type="protein sequence ID" value="PRX51037.1"/>
    <property type="molecule type" value="Genomic_DNA"/>
</dbReference>
<feature type="domain" description="Aminotransferase class V" evidence="1">
    <location>
        <begin position="50"/>
        <end position="290"/>
    </location>
</feature>
<organism evidence="2 3">
    <name type="scientific">Prauserella shujinwangii</name>
    <dbReference type="NCBI Taxonomy" id="1453103"/>
    <lineage>
        <taxon>Bacteria</taxon>
        <taxon>Bacillati</taxon>
        <taxon>Actinomycetota</taxon>
        <taxon>Actinomycetes</taxon>
        <taxon>Pseudonocardiales</taxon>
        <taxon>Pseudonocardiaceae</taxon>
        <taxon>Prauserella</taxon>
    </lineage>
</organism>
<keyword evidence="2" id="KW-0456">Lyase</keyword>
<dbReference type="PANTHER" id="PTHR43586:SF21">
    <property type="entry name" value="PYRIDOXAL PHOSPHATE (PLP)-DEPENDENT ASPARTATE AMINOTRANSFERASE SUPERFAMILY"/>
    <property type="match status" value="1"/>
</dbReference>
<evidence type="ECO:0000313" key="2">
    <source>
        <dbReference type="EMBL" id="PRX51037.1"/>
    </source>
</evidence>
<dbReference type="Pfam" id="PF00266">
    <property type="entry name" value="Aminotran_5"/>
    <property type="match status" value="1"/>
</dbReference>
<sequence>MRHAFDADFAVPAGYVNTPSIGVPPEHVADAVAAAVRRWRTGADSPGDFDAPVRASREGFARLVGVPAERVAIGGSVSQLVSTVAAAVPDGARVLVAEGEFTSLTFPFAAQAARGVTVRETALATLPSRVDGHDLVAVSVVQSADGRIADLAALRAAAEAANVPVLLDATQAAGWLPLRLDWADWVVAAGYKWLLAPRGAAWLAVHPRVLDRTTPVAANWYAGEDPWQTVYGLPLRLAEGARRFDLSPAWLPFAGAAEALTYLAALDREAVRAHCAGLADRLRAGLGQAARGSAIVTIEEPDAAQRLAAAGVRASVRAGRARVGFHLYNTAEDVDRVLAALA</sequence>
<dbReference type="Gene3D" id="3.90.1150.10">
    <property type="entry name" value="Aspartate Aminotransferase, domain 1"/>
    <property type="match status" value="1"/>
</dbReference>
<dbReference type="Proteomes" id="UP000238362">
    <property type="component" value="Unassembled WGS sequence"/>
</dbReference>
<evidence type="ECO:0000259" key="1">
    <source>
        <dbReference type="Pfam" id="PF00266"/>
    </source>
</evidence>
<accession>A0A2T0M2S4</accession>
<reference evidence="2 3" key="1">
    <citation type="submission" date="2018-03" db="EMBL/GenBank/DDBJ databases">
        <title>Genomic Encyclopedia of Type Strains, Phase III (KMG-III): the genomes of soil and plant-associated and newly described type strains.</title>
        <authorList>
            <person name="Whitman W."/>
        </authorList>
    </citation>
    <scope>NUCLEOTIDE SEQUENCE [LARGE SCALE GENOMIC DNA]</scope>
    <source>
        <strain evidence="2 3">CGMCC 4.7125</strain>
    </source>
</reference>
<protein>
    <submittedName>
        <fullName evidence="2">Selenocysteine lyase/cysteine desulfurase</fullName>
    </submittedName>
</protein>
<dbReference type="InterPro" id="IPR015424">
    <property type="entry name" value="PyrdxlP-dep_Trfase"/>
</dbReference>
<keyword evidence="3" id="KW-1185">Reference proteome</keyword>
<name>A0A2T0M2S4_9PSEU</name>
<dbReference type="Gene3D" id="3.40.640.10">
    <property type="entry name" value="Type I PLP-dependent aspartate aminotransferase-like (Major domain)"/>
    <property type="match status" value="1"/>
</dbReference>
<dbReference type="PANTHER" id="PTHR43586">
    <property type="entry name" value="CYSTEINE DESULFURASE"/>
    <property type="match status" value="1"/>
</dbReference>
<evidence type="ECO:0000313" key="3">
    <source>
        <dbReference type="Proteomes" id="UP000238362"/>
    </source>
</evidence>
<comment type="caution">
    <text evidence="2">The sequence shown here is derived from an EMBL/GenBank/DDBJ whole genome shotgun (WGS) entry which is preliminary data.</text>
</comment>
<gene>
    <name evidence="2" type="ORF">B0I33_101189</name>
</gene>
<dbReference type="OrthoDB" id="250246at2"/>
<dbReference type="GO" id="GO:0016829">
    <property type="term" value="F:lyase activity"/>
    <property type="evidence" value="ECO:0007669"/>
    <property type="project" value="UniProtKB-KW"/>
</dbReference>
<dbReference type="RefSeq" id="WP_106176561.1">
    <property type="nucleotide sequence ID" value="NZ_PVNH01000001.1"/>
</dbReference>
<dbReference type="InterPro" id="IPR000192">
    <property type="entry name" value="Aminotrans_V_dom"/>
</dbReference>
<dbReference type="SUPFAM" id="SSF53383">
    <property type="entry name" value="PLP-dependent transferases"/>
    <property type="match status" value="1"/>
</dbReference>